<dbReference type="GO" id="GO:0008270">
    <property type="term" value="F:zinc ion binding"/>
    <property type="evidence" value="ECO:0007669"/>
    <property type="project" value="UniProtKB-KW"/>
</dbReference>
<dbReference type="InterPro" id="IPR011333">
    <property type="entry name" value="SKP1/BTB/POZ_sf"/>
</dbReference>
<evidence type="ECO:0000256" key="6">
    <source>
        <dbReference type="ARBA" id="ARBA00023163"/>
    </source>
</evidence>
<keyword evidence="9" id="KW-0479">Metal-binding</keyword>
<dbReference type="Pfam" id="PF00651">
    <property type="entry name" value="BTB"/>
    <property type="match status" value="1"/>
</dbReference>
<dbReference type="OrthoDB" id="10027872at2759"/>
<feature type="region of interest" description="Disordered" evidence="10">
    <location>
        <begin position="338"/>
        <end position="373"/>
    </location>
</feature>
<dbReference type="InterPro" id="IPR000210">
    <property type="entry name" value="BTB/POZ_dom"/>
</dbReference>
<dbReference type="GO" id="GO:0006357">
    <property type="term" value="P:regulation of transcription by RNA polymerase II"/>
    <property type="evidence" value="ECO:0007669"/>
    <property type="project" value="TreeGrafter"/>
</dbReference>
<keyword evidence="13" id="KW-1185">Reference proteome</keyword>
<dbReference type="GO" id="GO:0016199">
    <property type="term" value="P:axon midline choice point recognition"/>
    <property type="evidence" value="ECO:0007669"/>
    <property type="project" value="UniProtKB-ARBA"/>
</dbReference>
<organism evidence="14">
    <name type="scientific">Thrips palmi</name>
    <name type="common">Melon thrips</name>
    <dbReference type="NCBI Taxonomy" id="161013"/>
    <lineage>
        <taxon>Eukaryota</taxon>
        <taxon>Metazoa</taxon>
        <taxon>Ecdysozoa</taxon>
        <taxon>Arthropoda</taxon>
        <taxon>Hexapoda</taxon>
        <taxon>Insecta</taxon>
        <taxon>Pterygota</taxon>
        <taxon>Neoptera</taxon>
        <taxon>Paraneoptera</taxon>
        <taxon>Thysanoptera</taxon>
        <taxon>Terebrantia</taxon>
        <taxon>Thripoidea</taxon>
        <taxon>Thripidae</taxon>
        <taxon>Thrips</taxon>
    </lineage>
</organism>
<dbReference type="SMART" id="SM00225">
    <property type="entry name" value="BTB"/>
    <property type="match status" value="1"/>
</dbReference>
<dbReference type="PROSITE" id="PS50097">
    <property type="entry name" value="BTB"/>
    <property type="match status" value="1"/>
</dbReference>
<feature type="compositionally biased region" description="Low complexity" evidence="10">
    <location>
        <begin position="395"/>
        <end position="408"/>
    </location>
</feature>
<dbReference type="PANTHER" id="PTHR23110:SF111">
    <property type="entry name" value="LONGITUDINALS LACKING PROTEIN, ISOFORMS F_I_K_T"/>
    <property type="match status" value="1"/>
</dbReference>
<dbReference type="InterPro" id="IPR015318">
    <property type="entry name" value="Znf_GAGA-bd_fac"/>
</dbReference>
<dbReference type="GO" id="GO:0005634">
    <property type="term" value="C:nucleus"/>
    <property type="evidence" value="ECO:0007669"/>
    <property type="project" value="UniProtKB-SubCell"/>
</dbReference>
<dbReference type="GO" id="GO:0008406">
    <property type="term" value="P:gonad development"/>
    <property type="evidence" value="ECO:0007669"/>
    <property type="project" value="UniProtKB-ARBA"/>
</dbReference>
<comment type="subcellular location">
    <subcellularLocation>
        <location evidence="1">Nucleus</location>
    </subcellularLocation>
</comment>
<evidence type="ECO:0000259" key="12">
    <source>
        <dbReference type="PROSITE" id="PS50157"/>
    </source>
</evidence>
<dbReference type="GeneID" id="117640828"/>
<reference evidence="14" key="1">
    <citation type="submission" date="2025-08" db="UniProtKB">
        <authorList>
            <consortium name="RefSeq"/>
        </authorList>
    </citation>
    <scope>IDENTIFICATION</scope>
    <source>
        <tissue evidence="14">Total insect</tissue>
    </source>
</reference>
<evidence type="ECO:0000256" key="9">
    <source>
        <dbReference type="PROSITE-ProRule" id="PRU00042"/>
    </source>
</evidence>
<dbReference type="KEGG" id="tpal:117640828"/>
<dbReference type="GO" id="GO:0048813">
    <property type="term" value="P:dendrite morphogenesis"/>
    <property type="evidence" value="ECO:0007669"/>
    <property type="project" value="UniProtKB-ARBA"/>
</dbReference>
<comment type="function">
    <text evidence="8">Putative transcription factor required for axon growth and guidance in the central and peripheral nervous systems. Repels CNS axons away from the midline by promoting the expression of the midline repellent sli and its receptor robo.</text>
</comment>
<dbReference type="InterPro" id="IPR013087">
    <property type="entry name" value="Znf_C2H2_type"/>
</dbReference>
<protein>
    <submittedName>
        <fullName evidence="14">Transcription factor GAGA-like</fullName>
    </submittedName>
</protein>
<sequence>MGSSAQQYSLGWSDFDSSLKHAVKGLRTRGDLVDVTLSAGGRTFLAHKVVLSAASSLFLDLLKVAQCQHPVILLAGIGATELEQVLDFVYTGAVSVHPSELTALLQAAHILCIRGLVEGSITADEPELQGEAEAALAISSEAGQKVNAASLAAATKTDILATVSASESSCRKRKPKTEDCDSRDRPHEKWGKVDSEDDDSDIESTPKENPTITTGTQTKPAQTHVSQTIKKVVSSVTEDAPKCQKQNASNSALLPPDIPRTASSLVDDSNLIPAHHLVMNDEENKDDSYGDVAAAADAAALAASILADKKGLSDQPAACPLCHAIIRQSRNLRRHLELKHFGRKPNKNKSGKRKKSASQGDTDNESNAGSVADTSVIDHVQVEMKSPSVCDTGLPSVSTSSSSSPTHNHPSKLHTLTELQPAHQHHNVEAYLHQQQLQQLDSFPPHVGINPASTNATYQIPYPHPHPHLSMLRGDPHAILGSAESIAFRAQQQFSLYRGNTSSSNHE</sequence>
<keyword evidence="2" id="KW-0217">Developmental protein</keyword>
<dbReference type="Gene3D" id="3.30.710.10">
    <property type="entry name" value="Potassium Channel Kv1.1, Chain A"/>
    <property type="match status" value="1"/>
</dbReference>
<evidence type="ECO:0000256" key="3">
    <source>
        <dbReference type="ARBA" id="ARBA00022782"/>
    </source>
</evidence>
<dbReference type="PANTHER" id="PTHR23110">
    <property type="entry name" value="BTB DOMAIN TRANSCRIPTION FACTOR"/>
    <property type="match status" value="1"/>
</dbReference>
<dbReference type="InParanoid" id="A0A6P8YA88"/>
<feature type="domain" description="C2H2-type" evidence="12">
    <location>
        <begin position="317"/>
        <end position="345"/>
    </location>
</feature>
<dbReference type="GO" id="GO:0007464">
    <property type="term" value="P:R3/R4 cell fate commitment"/>
    <property type="evidence" value="ECO:0007669"/>
    <property type="project" value="UniProtKB-ARBA"/>
</dbReference>
<dbReference type="PROSITE" id="PS00028">
    <property type="entry name" value="ZINC_FINGER_C2H2_1"/>
    <property type="match status" value="1"/>
</dbReference>
<evidence type="ECO:0000259" key="11">
    <source>
        <dbReference type="PROSITE" id="PS50097"/>
    </source>
</evidence>
<proteinExistence type="predicted"/>
<evidence type="ECO:0000256" key="4">
    <source>
        <dbReference type="ARBA" id="ARBA00022902"/>
    </source>
</evidence>
<feature type="compositionally biased region" description="Polar residues" evidence="10">
    <location>
        <begin position="357"/>
        <end position="373"/>
    </location>
</feature>
<dbReference type="GO" id="GO:0035167">
    <property type="term" value="P:larval lymph gland hemopoiesis"/>
    <property type="evidence" value="ECO:0007669"/>
    <property type="project" value="UniProtKB-ARBA"/>
</dbReference>
<dbReference type="Pfam" id="PF09237">
    <property type="entry name" value="GAGA"/>
    <property type="match status" value="1"/>
</dbReference>
<evidence type="ECO:0000313" key="13">
    <source>
        <dbReference type="Proteomes" id="UP000515158"/>
    </source>
</evidence>
<feature type="region of interest" description="Disordered" evidence="10">
    <location>
        <begin position="165"/>
        <end position="227"/>
    </location>
</feature>
<evidence type="ECO:0000256" key="1">
    <source>
        <dbReference type="ARBA" id="ARBA00004123"/>
    </source>
</evidence>
<dbReference type="RefSeq" id="XP_034233645.1">
    <property type="nucleotide sequence ID" value="XM_034377754.1"/>
</dbReference>
<dbReference type="PROSITE" id="PS50157">
    <property type="entry name" value="ZINC_FINGER_C2H2_2"/>
    <property type="match status" value="1"/>
</dbReference>
<evidence type="ECO:0000256" key="5">
    <source>
        <dbReference type="ARBA" id="ARBA00023015"/>
    </source>
</evidence>
<evidence type="ECO:0000256" key="8">
    <source>
        <dbReference type="ARBA" id="ARBA00037382"/>
    </source>
</evidence>
<evidence type="ECO:0000313" key="14">
    <source>
        <dbReference type="RefSeq" id="XP_034233645.1"/>
    </source>
</evidence>
<feature type="region of interest" description="Disordered" evidence="10">
    <location>
        <begin position="387"/>
        <end position="412"/>
    </location>
</feature>
<feature type="compositionally biased region" description="Polar residues" evidence="10">
    <location>
        <begin position="207"/>
        <end position="227"/>
    </location>
</feature>
<dbReference type="GO" id="GO:0045467">
    <property type="term" value="P:R7 cell development"/>
    <property type="evidence" value="ECO:0007669"/>
    <property type="project" value="UniProtKB-ARBA"/>
</dbReference>
<evidence type="ECO:0000256" key="7">
    <source>
        <dbReference type="ARBA" id="ARBA00023242"/>
    </source>
</evidence>
<feature type="compositionally biased region" description="Basic and acidic residues" evidence="10">
    <location>
        <begin position="176"/>
        <end position="194"/>
    </location>
</feature>
<feature type="domain" description="BTB" evidence="11">
    <location>
        <begin position="33"/>
        <end position="98"/>
    </location>
</feature>
<dbReference type="GO" id="GO:0007526">
    <property type="term" value="P:larval somatic muscle development"/>
    <property type="evidence" value="ECO:0007669"/>
    <property type="project" value="UniProtKB-ARBA"/>
</dbReference>
<name>A0A6P8YA88_THRPL</name>
<dbReference type="GO" id="GO:0045476">
    <property type="term" value="P:nurse cell apoptotic process"/>
    <property type="evidence" value="ECO:0007669"/>
    <property type="project" value="UniProtKB-ARBA"/>
</dbReference>
<keyword evidence="9" id="KW-0862">Zinc</keyword>
<dbReference type="FunCoup" id="A0A6P8YA88">
    <property type="interactions" value="825"/>
</dbReference>
<dbReference type="Gene3D" id="3.30.160.60">
    <property type="entry name" value="Classic Zinc Finger"/>
    <property type="match status" value="1"/>
</dbReference>
<dbReference type="InterPro" id="IPR051095">
    <property type="entry name" value="Dros_DevTransReg"/>
</dbReference>
<gene>
    <name evidence="14" type="primary">LOC117640828</name>
</gene>
<evidence type="ECO:0000256" key="2">
    <source>
        <dbReference type="ARBA" id="ARBA00022473"/>
    </source>
</evidence>
<keyword evidence="7" id="KW-0539">Nucleus</keyword>
<keyword evidence="4" id="KW-0524">Neurogenesis</keyword>
<evidence type="ECO:0000256" key="10">
    <source>
        <dbReference type="SAM" id="MobiDB-lite"/>
    </source>
</evidence>
<keyword evidence="6" id="KW-0804">Transcription</keyword>
<keyword evidence="9" id="KW-0863">Zinc-finger</keyword>
<dbReference type="SUPFAM" id="SSF54695">
    <property type="entry name" value="POZ domain"/>
    <property type="match status" value="1"/>
</dbReference>
<keyword evidence="3" id="KW-0221">Differentiation</keyword>
<dbReference type="AlphaFoldDB" id="A0A6P8YA88"/>
<accession>A0A6P8YA88</accession>
<dbReference type="Proteomes" id="UP000515158">
    <property type="component" value="Unplaced"/>
</dbReference>
<feature type="compositionally biased region" description="Basic residues" evidence="10">
    <location>
        <begin position="341"/>
        <end position="356"/>
    </location>
</feature>
<keyword evidence="5" id="KW-0805">Transcription regulation</keyword>
<dbReference type="CDD" id="cd18315">
    <property type="entry name" value="BTB_POZ_BAB-like"/>
    <property type="match status" value="1"/>
</dbReference>